<dbReference type="Gene3D" id="2.60.40.10">
    <property type="entry name" value="Immunoglobulins"/>
    <property type="match status" value="1"/>
</dbReference>
<protein>
    <recommendedName>
        <fullName evidence="4">Ig-like domain-containing protein</fullName>
    </recommendedName>
</protein>
<feature type="domain" description="Ig-like" evidence="4">
    <location>
        <begin position="20"/>
        <end position="114"/>
    </location>
</feature>
<keyword evidence="3" id="KW-0472">Membrane</keyword>
<proteinExistence type="predicted"/>
<accession>A0A3Q2DY64</accession>
<dbReference type="InterPro" id="IPR050671">
    <property type="entry name" value="CD300_family_receptors"/>
</dbReference>
<evidence type="ECO:0000313" key="6">
    <source>
        <dbReference type="Proteomes" id="UP000265020"/>
    </source>
</evidence>
<dbReference type="Ensembl" id="ENSCVAT00000003175.1">
    <property type="protein sequence ID" value="ENSCVAP00000024838.1"/>
    <property type="gene ID" value="ENSCVAG00000009185.1"/>
</dbReference>
<dbReference type="InterPro" id="IPR003599">
    <property type="entry name" value="Ig_sub"/>
</dbReference>
<dbReference type="OMA" id="CEYQNDM"/>
<dbReference type="PANTHER" id="PTHR11860">
    <property type="entry name" value="POLYMERIC-IMMUNOGLOBULIN RECEPTOR"/>
    <property type="match status" value="1"/>
</dbReference>
<dbReference type="SMART" id="SM00409">
    <property type="entry name" value="IG"/>
    <property type="match status" value="1"/>
</dbReference>
<evidence type="ECO:0000313" key="5">
    <source>
        <dbReference type="Ensembl" id="ENSCVAP00000024838.1"/>
    </source>
</evidence>
<dbReference type="GO" id="GO:0005886">
    <property type="term" value="C:plasma membrane"/>
    <property type="evidence" value="ECO:0007669"/>
    <property type="project" value="TreeGrafter"/>
</dbReference>
<evidence type="ECO:0000256" key="1">
    <source>
        <dbReference type="ARBA" id="ARBA00004370"/>
    </source>
</evidence>
<evidence type="ECO:0000259" key="4">
    <source>
        <dbReference type="PROSITE" id="PS50835"/>
    </source>
</evidence>
<dbReference type="Pfam" id="PF07686">
    <property type="entry name" value="V-set"/>
    <property type="match status" value="1"/>
</dbReference>
<dbReference type="STRING" id="28743.ENSCVAP00000024838"/>
<reference evidence="5" key="1">
    <citation type="submission" date="2025-08" db="UniProtKB">
        <authorList>
            <consortium name="Ensembl"/>
        </authorList>
    </citation>
    <scope>IDENTIFICATION</scope>
</reference>
<dbReference type="PANTHER" id="PTHR11860:SF118">
    <property type="entry name" value="CMRF35-LIKE MOLECULE 3-RELATED"/>
    <property type="match status" value="1"/>
</dbReference>
<dbReference type="SUPFAM" id="SSF48726">
    <property type="entry name" value="Immunoglobulin"/>
    <property type="match status" value="1"/>
</dbReference>
<keyword evidence="6" id="KW-1185">Reference proteome</keyword>
<dbReference type="InterPro" id="IPR036179">
    <property type="entry name" value="Ig-like_dom_sf"/>
</dbReference>
<dbReference type="AlphaFoldDB" id="A0A3Q2DY64"/>
<name>A0A3Q2DY64_CYPVA</name>
<reference evidence="5" key="2">
    <citation type="submission" date="2025-09" db="UniProtKB">
        <authorList>
            <consortium name="Ensembl"/>
        </authorList>
    </citation>
    <scope>IDENTIFICATION</scope>
</reference>
<dbReference type="InterPro" id="IPR013783">
    <property type="entry name" value="Ig-like_fold"/>
</dbReference>
<keyword evidence="2" id="KW-0812">Transmembrane</keyword>
<dbReference type="InterPro" id="IPR013106">
    <property type="entry name" value="Ig_V-set"/>
</dbReference>
<dbReference type="Proteomes" id="UP000265020">
    <property type="component" value="Unassembled WGS sequence"/>
</dbReference>
<evidence type="ECO:0000256" key="2">
    <source>
        <dbReference type="ARBA" id="ARBA00022692"/>
    </source>
</evidence>
<comment type="subcellular location">
    <subcellularLocation>
        <location evidence="1">Membrane</location>
    </subcellularLocation>
</comment>
<evidence type="ECO:0000256" key="3">
    <source>
        <dbReference type="ARBA" id="ARBA00023136"/>
    </source>
</evidence>
<dbReference type="GeneTree" id="ENSGT01120000272389"/>
<organism evidence="5 6">
    <name type="scientific">Cyprinodon variegatus</name>
    <name type="common">Sheepshead minnow</name>
    <dbReference type="NCBI Taxonomy" id="28743"/>
    <lineage>
        <taxon>Eukaryota</taxon>
        <taxon>Metazoa</taxon>
        <taxon>Chordata</taxon>
        <taxon>Craniata</taxon>
        <taxon>Vertebrata</taxon>
        <taxon>Euteleostomi</taxon>
        <taxon>Actinopterygii</taxon>
        <taxon>Neopterygii</taxon>
        <taxon>Teleostei</taxon>
        <taxon>Neoteleostei</taxon>
        <taxon>Acanthomorphata</taxon>
        <taxon>Ovalentaria</taxon>
        <taxon>Atherinomorphae</taxon>
        <taxon>Cyprinodontiformes</taxon>
        <taxon>Cyprinodontidae</taxon>
        <taxon>Cyprinodon</taxon>
    </lineage>
</organism>
<dbReference type="InterPro" id="IPR007110">
    <property type="entry name" value="Ig-like_dom"/>
</dbReference>
<dbReference type="PROSITE" id="PS50835">
    <property type="entry name" value="IG_LIKE"/>
    <property type="match status" value="1"/>
</dbReference>
<dbReference type="GO" id="GO:0004888">
    <property type="term" value="F:transmembrane signaling receptor activity"/>
    <property type="evidence" value="ECO:0007669"/>
    <property type="project" value="TreeGrafter"/>
</dbReference>
<sequence>SDFIILPFACGFYVFACDQPTFVSGTEGQMFDFRCEYQNDMKNHSKYFCCITSDKSDHLVRTSKHNQWTKEGRVSLYDNMTADFFLIRVDNLYLNDSGMYWCGAGGDDSNVRMSKIYLNVSQAHINQIILVLFELITELYDLIKSSCRMHRLCQSIIELLITHGS</sequence>